<feature type="transmembrane region" description="Helical" evidence="1">
    <location>
        <begin position="157"/>
        <end position="177"/>
    </location>
</feature>
<feature type="transmembrane region" description="Helical" evidence="1">
    <location>
        <begin position="1054"/>
        <end position="1078"/>
    </location>
</feature>
<name>A0A8S1VTI2_9CILI</name>
<organism evidence="2 3">
    <name type="scientific">Paramecium pentaurelia</name>
    <dbReference type="NCBI Taxonomy" id="43138"/>
    <lineage>
        <taxon>Eukaryota</taxon>
        <taxon>Sar</taxon>
        <taxon>Alveolata</taxon>
        <taxon>Ciliophora</taxon>
        <taxon>Intramacronucleata</taxon>
        <taxon>Oligohymenophorea</taxon>
        <taxon>Peniculida</taxon>
        <taxon>Parameciidae</taxon>
        <taxon>Paramecium</taxon>
    </lineage>
</organism>
<comment type="caution">
    <text evidence="2">The sequence shown here is derived from an EMBL/GenBank/DDBJ whole genome shotgun (WGS) entry which is preliminary data.</text>
</comment>
<keyword evidence="1" id="KW-1133">Transmembrane helix</keyword>
<feature type="transmembrane region" description="Helical" evidence="1">
    <location>
        <begin position="76"/>
        <end position="102"/>
    </location>
</feature>
<keyword evidence="1" id="KW-0812">Transmembrane</keyword>
<evidence type="ECO:0000256" key="1">
    <source>
        <dbReference type="SAM" id="Phobius"/>
    </source>
</evidence>
<feature type="transmembrane region" description="Helical" evidence="1">
    <location>
        <begin position="36"/>
        <end position="55"/>
    </location>
</feature>
<reference evidence="2" key="1">
    <citation type="submission" date="2021-01" db="EMBL/GenBank/DDBJ databases">
        <authorList>
            <consortium name="Genoscope - CEA"/>
            <person name="William W."/>
        </authorList>
    </citation>
    <scope>NUCLEOTIDE SEQUENCE</scope>
</reference>
<accession>A0A8S1VTI2</accession>
<gene>
    <name evidence="2" type="ORF">PPENT_87.1.T0720095</name>
</gene>
<feature type="transmembrane region" description="Helical" evidence="1">
    <location>
        <begin position="1158"/>
        <end position="1180"/>
    </location>
</feature>
<protein>
    <recommendedName>
        <fullName evidence="4">Transmembrane protein</fullName>
    </recommendedName>
</protein>
<sequence length="1429" mass="168825">MKEVFQKLTNYLIRVYLKNEENQIVFPPYVILLFRVQQAFLSLSYIYGLSNYYYIYMISIYARPQQYFIDSEIPQYIILMLSVIYIFTLLTIIPYNNIIGIFGQLLRSSMLNFFFEISKGSISIITHTLLVLISFSETLIISGTLNVQTKNFQHTRFTNLDLIVVILNYLLMIFYSYGFPQSIIVILAIILNILRIINQLLFSSFKNLITKTILLTIKIITFFFGWFWIASLQIHLSAEIVIIPLIYKMIYTYYQNQLRNIVYNNQKHIPCHIISLLAFLENVKDIQLLYVSKPKKPRNRIIYSSFLIYQNKNYQAFLELNSIQDDQLSLIESLKKKIILQKCINNIQQIICGTNKIDNIAHTIKLLLNSEEQNYSIQNDIVEIVQNKIHCLEQFTQHQSHNSYENYHNIIKKIINFKEKLEKQYKEFPCEKTQGILGFFYGEIMNDYLQANQLFNLVAMQDEKIKKITLNQDIFSNKMIYLILKFDGKLIIKRPSSDAAQFLQLTNQQLKGLELSYLIPKGVQEVHDDLVLNFLKYGKSKYMRQLNQCLLYNHEMECMSSVELLFDINFVEELNFIAFLQPPANQTLNLILNEQHLIKCISQQFIQELGIEQQYKQYQGNHINKLIPNFPKYFFDKQQIENTEIYVEKQIDEQSQTSSHPLVFITTFNLHFGIVNDITKYFIISFDYFKRSPFYFCQNQSISVPFMSPLIKKQNHCSFAIINDESTIHVPYQEDEVMKNHYIFQLNQQDFNFLDNTPTIQDQKKQQTKLLSTLDYTNIKSTTKQNELLLAEQKFFSKPKIKSSISNGDQVIFMQEVQSSQVSSLQGVRNSKYFRQFEMIAKIKDLNSFSKLHRIFLASIILCVVFQFIIQTIQIIELNFNLKDLVSDIDILQIKNFVFQPLETFLLTRWTIFNYKLLNDAGEISNLEYQNLIQFPLSNLNLGYDSLDKNLKQVFNRPALQNFLEKTYIEIYEYVTTNQGEMYNLNLRNSISILKNFQYSFKMAYELDGGIISDSPYVYFQYKNYLTIKQQFSELNSIVLDQTLKRSLQIQSKLSIITFICLGALIIQYSFSVIYFILLQKIVLKHYSLTQYLQIQYIEFEITYLKKLIEGVNQNQNLLFRYQFRLDNKESLLDSTNLKIYQKKRNIKQLSILNYHDIYYYLFFFILLLLTAGNASLTYYEGWNYLEKYPETAKFYKEVSDVGTDVPTMFAQRDVLYSRKAIIPYFTQNEYDSLLEEIVESLNRTKAFIQDDYNFDKYVVSDSFKGFFTQIQNDSLCDFIPLELKNKSNNICQIVLNQNMKRGLQALLIYIINHITTDMEINQFTSRSQVSYLELEGAFLVSNIIKVVNDKFNIDLMDQTKYFMNLINMHNIIMFINLFFIGILIITYIKNKLIEKLHIAQRLTYIMPSKSIILDSNFERALRSLLQDQ</sequence>
<feature type="transmembrane region" description="Helical" evidence="1">
    <location>
        <begin position="208"/>
        <end position="228"/>
    </location>
</feature>
<proteinExistence type="predicted"/>
<keyword evidence="3" id="KW-1185">Reference proteome</keyword>
<dbReference type="EMBL" id="CAJJDO010000072">
    <property type="protein sequence ID" value="CAD8179543.1"/>
    <property type="molecule type" value="Genomic_DNA"/>
</dbReference>
<evidence type="ECO:0008006" key="4">
    <source>
        <dbReference type="Google" id="ProtNLM"/>
    </source>
</evidence>
<feature type="transmembrane region" description="Helical" evidence="1">
    <location>
        <begin position="122"/>
        <end position="145"/>
    </location>
</feature>
<evidence type="ECO:0000313" key="2">
    <source>
        <dbReference type="EMBL" id="CAD8179543.1"/>
    </source>
</evidence>
<dbReference type="OrthoDB" id="299083at2759"/>
<dbReference type="Proteomes" id="UP000689195">
    <property type="component" value="Unassembled WGS sequence"/>
</dbReference>
<feature type="transmembrane region" description="Helical" evidence="1">
    <location>
        <begin position="1372"/>
        <end position="1389"/>
    </location>
</feature>
<evidence type="ECO:0000313" key="3">
    <source>
        <dbReference type="Proteomes" id="UP000689195"/>
    </source>
</evidence>
<keyword evidence="1" id="KW-0472">Membrane</keyword>